<dbReference type="SUPFAM" id="SSF57184">
    <property type="entry name" value="Growth factor receptor domain"/>
    <property type="match status" value="1"/>
</dbReference>
<feature type="domain" description="EGF-like" evidence="16">
    <location>
        <begin position="211"/>
        <end position="247"/>
    </location>
</feature>
<evidence type="ECO:0000256" key="11">
    <source>
        <dbReference type="ARBA" id="ARBA00023180"/>
    </source>
</evidence>
<feature type="chain" id="PRO_5035813312" description="EGF-like domain-containing protein" evidence="15">
    <location>
        <begin position="26"/>
        <end position="944"/>
    </location>
</feature>
<evidence type="ECO:0000256" key="13">
    <source>
        <dbReference type="SAM" id="MobiDB-lite"/>
    </source>
</evidence>
<dbReference type="AlphaFoldDB" id="A0A8T2JZ49"/>
<dbReference type="FunFam" id="2.10.25.10:FF:000473">
    <property type="entry name" value="Delta-like protein"/>
    <property type="match status" value="1"/>
</dbReference>
<dbReference type="InterPro" id="IPR009030">
    <property type="entry name" value="Growth_fac_rcpt_cys_sf"/>
</dbReference>
<feature type="domain" description="EGF-like" evidence="16">
    <location>
        <begin position="174"/>
        <end position="209"/>
    </location>
</feature>
<reference evidence="17" key="1">
    <citation type="thesis" date="2020" institute="ProQuest LLC" country="789 East Eisenhower Parkway, Ann Arbor, MI, USA">
        <title>Comparative Genomics and Chromosome Evolution.</title>
        <authorList>
            <person name="Mudd A.B."/>
        </authorList>
    </citation>
    <scope>NUCLEOTIDE SEQUENCE</scope>
    <source>
        <strain evidence="17">Female2</strain>
        <tissue evidence="17">Blood</tissue>
    </source>
</reference>
<dbReference type="InterPro" id="IPR026219">
    <property type="entry name" value="Jagged/Serrate"/>
</dbReference>
<dbReference type="Pfam" id="PF00008">
    <property type="entry name" value="EGF"/>
    <property type="match status" value="3"/>
</dbReference>
<feature type="domain" description="EGF-like" evidence="16">
    <location>
        <begin position="429"/>
        <end position="465"/>
    </location>
</feature>
<feature type="disulfide bond" evidence="12">
    <location>
        <begin position="532"/>
        <end position="541"/>
    </location>
</feature>
<feature type="domain" description="EGF-like" evidence="16">
    <location>
        <begin position="249"/>
        <end position="285"/>
    </location>
</feature>
<evidence type="ECO:0000256" key="15">
    <source>
        <dbReference type="SAM" id="SignalP"/>
    </source>
</evidence>
<keyword evidence="9 14" id="KW-0472">Membrane</keyword>
<protein>
    <recommendedName>
        <fullName evidence="16">EGF-like domain-containing protein</fullName>
    </recommendedName>
</protein>
<feature type="domain" description="EGF-like" evidence="16">
    <location>
        <begin position="314"/>
        <end position="351"/>
    </location>
</feature>
<keyword evidence="5" id="KW-0677">Repeat</keyword>
<keyword evidence="7" id="KW-0914">Notch signaling pathway</keyword>
<dbReference type="Proteomes" id="UP000812440">
    <property type="component" value="Chromosome 8_10"/>
</dbReference>
<evidence type="ECO:0000259" key="16">
    <source>
        <dbReference type="PROSITE" id="PS50026"/>
    </source>
</evidence>
<dbReference type="Pfam" id="PF25024">
    <property type="entry name" value="EGF_TEN"/>
    <property type="match status" value="1"/>
</dbReference>
<dbReference type="OrthoDB" id="283575at2759"/>
<dbReference type="Gene3D" id="2.60.40.3510">
    <property type="match status" value="1"/>
</dbReference>
<evidence type="ECO:0000256" key="5">
    <source>
        <dbReference type="ARBA" id="ARBA00022737"/>
    </source>
</evidence>
<dbReference type="SMART" id="SM00181">
    <property type="entry name" value="EGF"/>
    <property type="match status" value="11"/>
</dbReference>
<keyword evidence="6" id="KW-0106">Calcium</keyword>
<comment type="caution">
    <text evidence="17">The sequence shown here is derived from an EMBL/GenBank/DDBJ whole genome shotgun (WGS) entry which is preliminary data.</text>
</comment>
<dbReference type="InterPro" id="IPR001881">
    <property type="entry name" value="EGF-like_Ca-bd_dom"/>
</dbReference>
<dbReference type="PROSITE" id="PS01187">
    <property type="entry name" value="EGF_CA"/>
    <property type="match status" value="2"/>
</dbReference>
<keyword evidence="18" id="KW-1185">Reference proteome</keyword>
<feature type="disulfide bond" evidence="12">
    <location>
        <begin position="494"/>
        <end position="503"/>
    </location>
</feature>
<feature type="disulfide bond" evidence="12">
    <location>
        <begin position="199"/>
        <end position="208"/>
    </location>
</feature>
<dbReference type="PANTHER" id="PTHR12916:SF12">
    <property type="entry name" value="DELTA-LIKE PROTEIN"/>
    <property type="match status" value="1"/>
</dbReference>
<keyword evidence="10 12" id="KW-1015">Disulfide bond</keyword>
<dbReference type="PROSITE" id="PS01186">
    <property type="entry name" value="EGF_2"/>
    <property type="match status" value="7"/>
</dbReference>
<dbReference type="InterPro" id="IPR000152">
    <property type="entry name" value="EGF-type_Asp/Asn_hydroxyl_site"/>
</dbReference>
<dbReference type="InterPro" id="IPR001007">
    <property type="entry name" value="VWF_dom"/>
</dbReference>
<dbReference type="InterPro" id="IPR013032">
    <property type="entry name" value="EGF-like_CS"/>
</dbReference>
<dbReference type="GO" id="GO:0005112">
    <property type="term" value="F:Notch binding"/>
    <property type="evidence" value="ECO:0007669"/>
    <property type="project" value="InterPro"/>
</dbReference>
<feature type="domain" description="EGF-like" evidence="16">
    <location>
        <begin position="391"/>
        <end position="427"/>
    </location>
</feature>
<evidence type="ECO:0000256" key="7">
    <source>
        <dbReference type="ARBA" id="ARBA00022976"/>
    </source>
</evidence>
<proteinExistence type="predicted"/>
<dbReference type="GO" id="GO:0007219">
    <property type="term" value="P:Notch signaling pathway"/>
    <property type="evidence" value="ECO:0007669"/>
    <property type="project" value="UniProtKB-KW"/>
</dbReference>
<evidence type="ECO:0000256" key="2">
    <source>
        <dbReference type="ARBA" id="ARBA00022473"/>
    </source>
</evidence>
<feature type="disulfide bond" evidence="12">
    <location>
        <begin position="178"/>
        <end position="188"/>
    </location>
</feature>
<dbReference type="Pfam" id="PF12661">
    <property type="entry name" value="hEGF"/>
    <property type="match status" value="1"/>
</dbReference>
<keyword evidence="8 14" id="KW-1133">Transmembrane helix</keyword>
<dbReference type="GO" id="GO:0007399">
    <property type="term" value="P:nervous system development"/>
    <property type="evidence" value="ECO:0007669"/>
    <property type="project" value="UniProtKB-ARBA"/>
</dbReference>
<feature type="transmembrane region" description="Helical" evidence="14">
    <location>
        <begin position="799"/>
        <end position="823"/>
    </location>
</feature>
<dbReference type="InterPro" id="IPR018097">
    <property type="entry name" value="EGF_Ca-bd_CS"/>
</dbReference>
<dbReference type="FunFam" id="2.10.25.10:FF:000247">
    <property type="entry name" value="Delta/notch like EGF repeat containing"/>
    <property type="match status" value="1"/>
</dbReference>
<feature type="disulfide bond" evidence="12">
    <location>
        <begin position="237"/>
        <end position="246"/>
    </location>
</feature>
<dbReference type="Pfam" id="PF23575">
    <property type="entry name" value="JAG1"/>
    <property type="match status" value="1"/>
</dbReference>
<dbReference type="FunFam" id="2.10.25.10:FF:000824">
    <property type="entry name" value="Delta-like protein"/>
    <property type="match status" value="1"/>
</dbReference>
<comment type="caution">
    <text evidence="12">Lacks conserved residue(s) required for the propagation of feature annotation.</text>
</comment>
<evidence type="ECO:0000256" key="10">
    <source>
        <dbReference type="ARBA" id="ARBA00023157"/>
    </source>
</evidence>
<dbReference type="SMART" id="SM00179">
    <property type="entry name" value="EGF_CA"/>
    <property type="match status" value="11"/>
</dbReference>
<dbReference type="FunFam" id="2.10.25.10:FF:000007">
    <property type="entry name" value="Delta-like protein"/>
    <property type="match status" value="1"/>
</dbReference>
<dbReference type="Pfam" id="PF07657">
    <property type="entry name" value="MNNL"/>
    <property type="match status" value="1"/>
</dbReference>
<gene>
    <name evidence="17" type="ORF">GDO86_016113</name>
</gene>
<evidence type="ECO:0000256" key="8">
    <source>
        <dbReference type="ARBA" id="ARBA00022989"/>
    </source>
</evidence>
<evidence type="ECO:0000256" key="12">
    <source>
        <dbReference type="PROSITE-ProRule" id="PRU00076"/>
    </source>
</evidence>
<dbReference type="FunFam" id="2.10.25.10:FF:000061">
    <property type="entry name" value="Delta-like protein"/>
    <property type="match status" value="2"/>
</dbReference>
<dbReference type="CDD" id="cd00054">
    <property type="entry name" value="EGF_CA"/>
    <property type="match status" value="11"/>
</dbReference>
<organism evidence="17 18">
    <name type="scientific">Hymenochirus boettgeri</name>
    <name type="common">Congo dwarf clawed frog</name>
    <dbReference type="NCBI Taxonomy" id="247094"/>
    <lineage>
        <taxon>Eukaryota</taxon>
        <taxon>Metazoa</taxon>
        <taxon>Chordata</taxon>
        <taxon>Craniata</taxon>
        <taxon>Vertebrata</taxon>
        <taxon>Euteleostomi</taxon>
        <taxon>Amphibia</taxon>
        <taxon>Batrachia</taxon>
        <taxon>Anura</taxon>
        <taxon>Pipoidea</taxon>
        <taxon>Pipidae</taxon>
        <taxon>Pipinae</taxon>
        <taxon>Hymenochirus</taxon>
    </lineage>
</organism>
<dbReference type="GO" id="GO:0120025">
    <property type="term" value="C:plasma membrane bounded cell projection"/>
    <property type="evidence" value="ECO:0007669"/>
    <property type="project" value="UniProtKB-ARBA"/>
</dbReference>
<feature type="disulfide bond" evidence="12">
    <location>
        <begin position="379"/>
        <end position="388"/>
    </location>
</feature>
<evidence type="ECO:0000256" key="3">
    <source>
        <dbReference type="ARBA" id="ARBA00022536"/>
    </source>
</evidence>
<feature type="region of interest" description="Disordered" evidence="13">
    <location>
        <begin position="909"/>
        <end position="944"/>
    </location>
</feature>
<dbReference type="FunFam" id="2.10.25.10:FF:000310">
    <property type="entry name" value="Delta-like protein"/>
    <property type="match status" value="1"/>
</dbReference>
<sequence>MLDISNRRGHLTAAVLVLLTLWVQASHSTGYFELQLISLKNVNGELLNGECCDDIKSSQNLDCGRDECDTYLKVCLKEFQAKITTTGPCNYGSGFTSVLGGNTIYLNNKYSHQGKNNPSESGRIAIPFQFAWPVNIDECASNLCASGGECKDLINGFECICPPQWVGTTCQLERNDDCHGQCQNGGICKDKVNGYRCICPRGFIGKNCEIELNECASNPCQNGGDCEDLRNGFYCHCHHGYSGSTCEMDIDLCEPNPCQNKAQCYNLRGDYYCACSEDYDGKNCTHLKDHCKNSTCKVIDSCTIAISTNATQEGIRYISSNVCGPHGRCISRPGGNFTCSCNRGFTGAYCHENINDCLGNPCKNGGTCTDEIDSFKCFCPNGWGGELCDINYNDCTPNPCQNDGRCIDLVNDFVCECKNGWKGKTCHSREYQCDASTCSNGGTCYDTGDTFRCLCSPDWEGSTCNIAKDSSCLPNPCENGGTCVGNGDSFSCMCKEGWEGRTCTQNTNDCNPYPCYNGGICVDGINWFRCECAPGFAGPDCRINIDECQSSPCSYGATCIDQINGYRCICPSGRAGMRCQEVIGFGRSCWLKGMQFPHGANWEEECNTCHCIDGLVDCTKVWCGRKPCFLVGSQDKNLQCPYGQECEPRVAPSKCFQPPCSEWGECSGYESLKVANCLPNSGYLDNNCARITLIFNNEKVPQGTTVENICSEIRYLPSIRTVSKERQLIVLCDESYSTEKAIEVAISFLSQVDDKDNSLIQNAANTIVNAITKRQNSTTMLAVTEVKVETMVVGTHSDYLIPVLCTVFSIVWITCIIICVWWMRKRRKERERRCQEENANNQWEPLNPIRNPIGAQYNNKDIQYECKNFLFHKKRTYDTEEDDKEEEIGVELTEGGKCPSQSYPKTLTVKGDVDCSDSSPVKKPHRTSHSKMDNRCVKNVNTSL</sequence>
<feature type="domain" description="EGF-like" evidence="16">
    <location>
        <begin position="353"/>
        <end position="389"/>
    </location>
</feature>
<dbReference type="GO" id="GO:0016020">
    <property type="term" value="C:membrane"/>
    <property type="evidence" value="ECO:0007669"/>
    <property type="project" value="UniProtKB-SubCell"/>
</dbReference>
<evidence type="ECO:0000256" key="9">
    <source>
        <dbReference type="ARBA" id="ARBA00023136"/>
    </source>
</evidence>
<feature type="disulfide bond" evidence="12">
    <location>
        <begin position="341"/>
        <end position="350"/>
    </location>
</feature>
<name>A0A8T2JZ49_9PIPI</name>
<dbReference type="PROSITE" id="PS00010">
    <property type="entry name" value="ASX_HYDROXYL"/>
    <property type="match status" value="9"/>
</dbReference>
<dbReference type="PRINTS" id="PR02059">
    <property type="entry name" value="JAGGEDFAMILY"/>
</dbReference>
<dbReference type="FunFam" id="2.10.25.10:FF:000431">
    <property type="entry name" value="Delta-like protein"/>
    <property type="match status" value="1"/>
</dbReference>
<feature type="domain" description="EGF-like" evidence="16">
    <location>
        <begin position="544"/>
        <end position="580"/>
    </location>
</feature>
<keyword evidence="11" id="KW-0325">Glycoprotein</keyword>
<dbReference type="EMBL" id="JAACNH010000003">
    <property type="protein sequence ID" value="KAG8449338.1"/>
    <property type="molecule type" value="Genomic_DNA"/>
</dbReference>
<dbReference type="FunFam" id="2.10.25.10:FF:000117">
    <property type="entry name" value="Delta-like protein"/>
    <property type="match status" value="1"/>
</dbReference>
<dbReference type="FunFam" id="2.10.25.10:FF:000445">
    <property type="entry name" value="Delta-like protein"/>
    <property type="match status" value="1"/>
</dbReference>
<dbReference type="GO" id="GO:0005576">
    <property type="term" value="C:extracellular region"/>
    <property type="evidence" value="ECO:0007669"/>
    <property type="project" value="UniProtKB-SubCell"/>
</dbReference>
<accession>A0A8T2JZ49</accession>
<keyword evidence="4 14" id="KW-0812">Transmembrane</keyword>
<dbReference type="PROSITE" id="PS50026">
    <property type="entry name" value="EGF_3"/>
    <property type="match status" value="11"/>
</dbReference>
<evidence type="ECO:0000256" key="4">
    <source>
        <dbReference type="ARBA" id="ARBA00022692"/>
    </source>
</evidence>
<keyword evidence="2" id="KW-0217">Developmental protein</keyword>
<keyword evidence="15" id="KW-0732">Signal</keyword>
<evidence type="ECO:0000313" key="18">
    <source>
        <dbReference type="Proteomes" id="UP000812440"/>
    </source>
</evidence>
<dbReference type="InterPro" id="IPR011651">
    <property type="entry name" value="Notch_ligand_N"/>
</dbReference>
<feature type="domain" description="EGF-like" evidence="16">
    <location>
        <begin position="506"/>
        <end position="542"/>
    </location>
</feature>
<evidence type="ECO:0000313" key="17">
    <source>
        <dbReference type="EMBL" id="KAG8449338.1"/>
    </source>
</evidence>
<keyword evidence="3 12" id="KW-0245">EGF-like domain</keyword>
<feature type="disulfide bond" evidence="12">
    <location>
        <begin position="161"/>
        <end position="170"/>
    </location>
</feature>
<dbReference type="Gene3D" id="2.10.25.10">
    <property type="entry name" value="Laminin"/>
    <property type="match status" value="11"/>
</dbReference>
<feature type="signal peptide" evidence="15">
    <location>
        <begin position="1"/>
        <end position="25"/>
    </location>
</feature>
<feature type="domain" description="EGF-like" evidence="16">
    <location>
        <begin position="468"/>
        <end position="504"/>
    </location>
</feature>
<dbReference type="PANTHER" id="PTHR12916">
    <property type="entry name" value="CYTOCHROME C OXIDASE POLYPEPTIDE VIC-2"/>
    <property type="match status" value="1"/>
</dbReference>
<feature type="domain" description="EGF-like" evidence="16">
    <location>
        <begin position="135"/>
        <end position="171"/>
    </location>
</feature>
<evidence type="ECO:0000256" key="14">
    <source>
        <dbReference type="SAM" id="Phobius"/>
    </source>
</evidence>
<feature type="disulfide bond" evidence="12">
    <location>
        <begin position="455"/>
        <end position="464"/>
    </location>
</feature>
<feature type="disulfide bond" evidence="12">
    <location>
        <begin position="417"/>
        <end position="426"/>
    </location>
</feature>
<feature type="disulfide bond" evidence="12">
    <location>
        <begin position="275"/>
        <end position="284"/>
    </location>
</feature>
<dbReference type="InterPro" id="IPR000742">
    <property type="entry name" value="EGF"/>
</dbReference>
<dbReference type="SMART" id="SM00215">
    <property type="entry name" value="VWC_out"/>
    <property type="match status" value="1"/>
</dbReference>
<evidence type="ECO:0000256" key="1">
    <source>
        <dbReference type="ARBA" id="ARBA00004479"/>
    </source>
</evidence>
<comment type="subcellular location">
    <subcellularLocation>
        <location evidence="1">Membrane</location>
        <topology evidence="1">Single-pass type I membrane protein</topology>
    </subcellularLocation>
</comment>
<dbReference type="FunFam" id="2.10.25.10:FF:000143">
    <property type="entry name" value="Protein crumbs 1"/>
    <property type="match status" value="1"/>
</dbReference>
<feature type="disulfide bond" evidence="12">
    <location>
        <begin position="570"/>
        <end position="579"/>
    </location>
</feature>
<evidence type="ECO:0000256" key="6">
    <source>
        <dbReference type="ARBA" id="ARBA00022837"/>
    </source>
</evidence>
<dbReference type="GO" id="GO:0005509">
    <property type="term" value="F:calcium ion binding"/>
    <property type="evidence" value="ECO:0007669"/>
    <property type="project" value="InterPro"/>
</dbReference>
<dbReference type="PROSITE" id="PS00022">
    <property type="entry name" value="EGF_1"/>
    <property type="match status" value="11"/>
</dbReference>
<dbReference type="SUPFAM" id="SSF57196">
    <property type="entry name" value="EGF/Laminin"/>
    <property type="match status" value="8"/>
</dbReference>
<dbReference type="GO" id="GO:0071944">
    <property type="term" value="C:cell periphery"/>
    <property type="evidence" value="ECO:0007669"/>
    <property type="project" value="UniProtKB-ARBA"/>
</dbReference>
<dbReference type="InterPro" id="IPR056986">
    <property type="entry name" value="JAG1_1/2_dom"/>
</dbReference>